<dbReference type="Proteomes" id="UP001165685">
    <property type="component" value="Unassembled WGS sequence"/>
</dbReference>
<proteinExistence type="inferred from homology"/>
<dbReference type="PROSITE" id="PS00599">
    <property type="entry name" value="AA_TRANSFER_CLASS_2"/>
    <property type="match status" value="1"/>
</dbReference>
<name>A0ABT4TT12_9ACTN</name>
<dbReference type="InterPro" id="IPR015422">
    <property type="entry name" value="PyrdxlP-dep_Trfase_small"/>
</dbReference>
<dbReference type="InterPro" id="IPR050087">
    <property type="entry name" value="AON_synthase_class-II"/>
</dbReference>
<evidence type="ECO:0000313" key="15">
    <source>
        <dbReference type="Proteomes" id="UP001165685"/>
    </source>
</evidence>
<dbReference type="Gene3D" id="3.90.1150.10">
    <property type="entry name" value="Aspartate Aminotransferase, domain 1"/>
    <property type="match status" value="1"/>
</dbReference>
<evidence type="ECO:0000256" key="10">
    <source>
        <dbReference type="ARBA" id="ARBA00033381"/>
    </source>
</evidence>
<dbReference type="Pfam" id="PF00155">
    <property type="entry name" value="Aminotran_1_2"/>
    <property type="match status" value="1"/>
</dbReference>
<keyword evidence="8 12" id="KW-0663">Pyridoxal phosphate</keyword>
<evidence type="ECO:0000313" key="14">
    <source>
        <dbReference type="EMBL" id="MDA2807834.1"/>
    </source>
</evidence>
<comment type="subunit">
    <text evidence="4">Homodimer.</text>
</comment>
<comment type="similarity">
    <text evidence="3">Belongs to the class-II pyridoxal-phosphate-dependent aminotransferase family. BioF subfamily.</text>
</comment>
<comment type="catalytic activity">
    <reaction evidence="11">
        <text>6-carboxyhexanoyl-[ACP] + L-alanine + H(+) = (8S)-8-amino-7-oxononanoate + holo-[ACP] + CO2</text>
        <dbReference type="Rhea" id="RHEA:42288"/>
        <dbReference type="Rhea" id="RHEA-COMP:9685"/>
        <dbReference type="Rhea" id="RHEA-COMP:9955"/>
        <dbReference type="ChEBI" id="CHEBI:15378"/>
        <dbReference type="ChEBI" id="CHEBI:16526"/>
        <dbReference type="ChEBI" id="CHEBI:57972"/>
        <dbReference type="ChEBI" id="CHEBI:64479"/>
        <dbReference type="ChEBI" id="CHEBI:78846"/>
        <dbReference type="ChEBI" id="CHEBI:149468"/>
        <dbReference type="EC" id="2.3.1.47"/>
    </reaction>
</comment>
<comment type="caution">
    <text evidence="14">The sequence shown here is derived from an EMBL/GenBank/DDBJ whole genome shotgun (WGS) entry which is preliminary data.</text>
</comment>
<dbReference type="Gene3D" id="3.40.640.10">
    <property type="entry name" value="Type I PLP-dependent aspartate aminotransferase-like (Major domain)"/>
    <property type="match status" value="1"/>
</dbReference>
<dbReference type="InterPro" id="IPR001917">
    <property type="entry name" value="Aminotrans_II_pyridoxalP_BS"/>
</dbReference>
<dbReference type="RefSeq" id="WP_270680456.1">
    <property type="nucleotide sequence ID" value="NZ_JAQFWP010000064.1"/>
</dbReference>
<comment type="pathway">
    <text evidence="2">Cofactor biosynthesis; biotin biosynthesis.</text>
</comment>
<dbReference type="SUPFAM" id="SSF53383">
    <property type="entry name" value="PLP-dependent transferases"/>
    <property type="match status" value="1"/>
</dbReference>
<evidence type="ECO:0000256" key="7">
    <source>
        <dbReference type="ARBA" id="ARBA00022756"/>
    </source>
</evidence>
<accession>A0ABT4TT12</accession>
<keyword evidence="7" id="KW-0093">Biotin biosynthesis</keyword>
<reference evidence="14" key="1">
    <citation type="submission" date="2023-01" db="EMBL/GenBank/DDBJ databases">
        <title>Draft genome sequence of Nocardiopsis sp. LSu2-4 isolated from halophytes.</title>
        <authorList>
            <person name="Duangmal K."/>
            <person name="Chantavorakit T."/>
        </authorList>
    </citation>
    <scope>NUCLEOTIDE SEQUENCE</scope>
    <source>
        <strain evidence="14">LSu2-4</strain>
    </source>
</reference>
<evidence type="ECO:0000256" key="2">
    <source>
        <dbReference type="ARBA" id="ARBA00004746"/>
    </source>
</evidence>
<keyword evidence="6" id="KW-0808">Transferase</keyword>
<feature type="domain" description="Aminotransferase class I/classII large" evidence="13">
    <location>
        <begin position="45"/>
        <end position="392"/>
    </location>
</feature>
<dbReference type="InterPro" id="IPR015424">
    <property type="entry name" value="PyrdxlP-dep_Trfase"/>
</dbReference>
<evidence type="ECO:0000259" key="13">
    <source>
        <dbReference type="Pfam" id="PF00155"/>
    </source>
</evidence>
<evidence type="ECO:0000256" key="8">
    <source>
        <dbReference type="ARBA" id="ARBA00022898"/>
    </source>
</evidence>
<evidence type="ECO:0000256" key="11">
    <source>
        <dbReference type="ARBA" id="ARBA00047715"/>
    </source>
</evidence>
<dbReference type="PANTHER" id="PTHR13693">
    <property type="entry name" value="CLASS II AMINOTRANSFERASE/8-AMINO-7-OXONONANOATE SYNTHASE"/>
    <property type="match status" value="1"/>
</dbReference>
<dbReference type="PANTHER" id="PTHR13693:SF100">
    <property type="entry name" value="8-AMINO-7-OXONONANOATE SYNTHASE"/>
    <property type="match status" value="1"/>
</dbReference>
<evidence type="ECO:0000256" key="6">
    <source>
        <dbReference type="ARBA" id="ARBA00022679"/>
    </source>
</evidence>
<dbReference type="EMBL" id="JAQFWP010000064">
    <property type="protein sequence ID" value="MDA2807834.1"/>
    <property type="molecule type" value="Genomic_DNA"/>
</dbReference>
<dbReference type="InterPro" id="IPR004839">
    <property type="entry name" value="Aminotransferase_I/II_large"/>
</dbReference>
<evidence type="ECO:0000256" key="5">
    <source>
        <dbReference type="ARBA" id="ARBA00013187"/>
    </source>
</evidence>
<evidence type="ECO:0000256" key="3">
    <source>
        <dbReference type="ARBA" id="ARBA00010008"/>
    </source>
</evidence>
<dbReference type="EC" id="2.3.1.47" evidence="5"/>
<evidence type="ECO:0000256" key="9">
    <source>
        <dbReference type="ARBA" id="ARBA00032610"/>
    </source>
</evidence>
<sequence>MTATTDDTADDTSPAPPFRWLAGAARERAAAGLTRVLRPRPHDEDVLDLASNDYLGLARDARVTGAAAQAARRWGAGATGSRLVTGDTLLHRALEEELADFYGTESALVFSSGYAANLAMVTALSGRGAHLVCDRLNHASLIDAARLAKASGARVSLFGHADPDSAARALDEASEGSEAERRALVSDTVFSVDGDLTDLPGLSRACRSTGAALLLDDAHGLGVVGPGGAGALTAAELRGARDTVVSVTLSKSLGAQGGAVLGPSCVVRHLVETARTFIFDTGLAPASAGAAREALRLLRTDPGLAERLRGRARALCTGLSEHGLDTSAPDGAVVSVIADSPEECTRWARRCAERGVRVGCFRPPSVPDGRPRLRLTARADLSPTDIDRAIDTVVRCRPAPPSSIPGETTPPTGL</sequence>
<gene>
    <name evidence="14" type="ORF">O4U47_25210</name>
</gene>
<comment type="cofactor">
    <cofactor evidence="1 12">
        <name>pyridoxal 5'-phosphate</name>
        <dbReference type="ChEBI" id="CHEBI:597326"/>
    </cofactor>
</comment>
<organism evidence="14 15">
    <name type="scientific">Nocardiopsis suaedae</name>
    <dbReference type="NCBI Taxonomy" id="3018444"/>
    <lineage>
        <taxon>Bacteria</taxon>
        <taxon>Bacillati</taxon>
        <taxon>Actinomycetota</taxon>
        <taxon>Actinomycetes</taxon>
        <taxon>Streptosporangiales</taxon>
        <taxon>Nocardiopsidaceae</taxon>
        <taxon>Nocardiopsis</taxon>
    </lineage>
</organism>
<evidence type="ECO:0000256" key="1">
    <source>
        <dbReference type="ARBA" id="ARBA00001933"/>
    </source>
</evidence>
<dbReference type="InterPro" id="IPR015421">
    <property type="entry name" value="PyrdxlP-dep_Trfase_major"/>
</dbReference>
<evidence type="ECO:0000256" key="12">
    <source>
        <dbReference type="RuleBase" id="RU003693"/>
    </source>
</evidence>
<keyword evidence="15" id="KW-1185">Reference proteome</keyword>
<evidence type="ECO:0000256" key="4">
    <source>
        <dbReference type="ARBA" id="ARBA00011738"/>
    </source>
</evidence>
<protein>
    <recommendedName>
        <fullName evidence="5">8-amino-7-oxononanoate synthase</fullName>
        <ecNumber evidence="5">2.3.1.47</ecNumber>
    </recommendedName>
    <alternativeName>
        <fullName evidence="9">7-keto-8-amino-pelargonic acid synthase</fullName>
    </alternativeName>
    <alternativeName>
        <fullName evidence="10">8-amino-7-ketopelargonate synthase</fullName>
    </alternativeName>
</protein>